<feature type="transmembrane region" description="Helical" evidence="9">
    <location>
        <begin position="416"/>
        <end position="434"/>
    </location>
</feature>
<organism evidence="11 12">
    <name type="scientific">Rhinocladiella mackenziei CBS 650.93</name>
    <dbReference type="NCBI Taxonomy" id="1442369"/>
    <lineage>
        <taxon>Eukaryota</taxon>
        <taxon>Fungi</taxon>
        <taxon>Dikarya</taxon>
        <taxon>Ascomycota</taxon>
        <taxon>Pezizomycotina</taxon>
        <taxon>Eurotiomycetes</taxon>
        <taxon>Chaetothyriomycetidae</taxon>
        <taxon>Chaetothyriales</taxon>
        <taxon>Herpotrichiellaceae</taxon>
        <taxon>Rhinocladiella</taxon>
    </lineage>
</organism>
<evidence type="ECO:0000256" key="9">
    <source>
        <dbReference type="SAM" id="Phobius"/>
    </source>
</evidence>
<evidence type="ECO:0000256" key="3">
    <source>
        <dbReference type="ARBA" id="ARBA00022475"/>
    </source>
</evidence>
<dbReference type="PANTHER" id="PTHR43341:SF1">
    <property type="entry name" value="GENERAL AMINO-ACID PERMEASE GAP1"/>
    <property type="match status" value="1"/>
</dbReference>
<feature type="transmembrane region" description="Helical" evidence="9">
    <location>
        <begin position="165"/>
        <end position="188"/>
    </location>
</feature>
<evidence type="ECO:0000259" key="10">
    <source>
        <dbReference type="Pfam" id="PF00324"/>
    </source>
</evidence>
<evidence type="ECO:0000256" key="7">
    <source>
        <dbReference type="ARBA" id="ARBA00023136"/>
    </source>
</evidence>
<dbReference type="OrthoDB" id="3900342at2759"/>
<dbReference type="EMBL" id="KN847483">
    <property type="protein sequence ID" value="KIX00404.1"/>
    <property type="molecule type" value="Genomic_DNA"/>
</dbReference>
<feature type="compositionally biased region" description="Basic and acidic residues" evidence="8">
    <location>
        <begin position="1"/>
        <end position="10"/>
    </location>
</feature>
<dbReference type="GeneID" id="25298614"/>
<keyword evidence="5" id="KW-0029">Amino-acid transport</keyword>
<keyword evidence="4 9" id="KW-0812">Transmembrane</keyword>
<feature type="transmembrane region" description="Helical" evidence="9">
    <location>
        <begin position="135"/>
        <end position="153"/>
    </location>
</feature>
<reference evidence="11 12" key="1">
    <citation type="submission" date="2015-01" db="EMBL/GenBank/DDBJ databases">
        <title>The Genome Sequence of Rhinocladiella mackenzie CBS 650.93.</title>
        <authorList>
            <consortium name="The Broad Institute Genomics Platform"/>
            <person name="Cuomo C."/>
            <person name="de Hoog S."/>
            <person name="Gorbushina A."/>
            <person name="Stielow B."/>
            <person name="Teixiera M."/>
            <person name="Abouelleil A."/>
            <person name="Chapman S.B."/>
            <person name="Priest M."/>
            <person name="Young S.K."/>
            <person name="Wortman J."/>
            <person name="Nusbaum C."/>
            <person name="Birren B."/>
        </authorList>
    </citation>
    <scope>NUCLEOTIDE SEQUENCE [LARGE SCALE GENOMIC DNA]</scope>
    <source>
        <strain evidence="11 12">CBS 650.93</strain>
    </source>
</reference>
<dbReference type="GO" id="GO:0015171">
    <property type="term" value="F:amino acid transmembrane transporter activity"/>
    <property type="evidence" value="ECO:0007669"/>
    <property type="project" value="TreeGrafter"/>
</dbReference>
<comment type="subcellular location">
    <subcellularLocation>
        <location evidence="1">Cell membrane</location>
        <topology evidence="1">Multi-pass membrane protein</topology>
    </subcellularLocation>
</comment>
<feature type="transmembrane region" description="Helical" evidence="9">
    <location>
        <begin position="485"/>
        <end position="507"/>
    </location>
</feature>
<keyword evidence="3" id="KW-1003">Cell membrane</keyword>
<dbReference type="InterPro" id="IPR050524">
    <property type="entry name" value="APC_YAT"/>
</dbReference>
<feature type="transmembrane region" description="Helical" evidence="9">
    <location>
        <begin position="195"/>
        <end position="215"/>
    </location>
</feature>
<dbReference type="RefSeq" id="XP_013267540.1">
    <property type="nucleotide sequence ID" value="XM_013412086.1"/>
</dbReference>
<feature type="transmembrane region" description="Helical" evidence="9">
    <location>
        <begin position="314"/>
        <end position="335"/>
    </location>
</feature>
<dbReference type="VEuPathDB" id="FungiDB:Z518_10543"/>
<feature type="domain" description="Amino acid permease/ SLC12A" evidence="10">
    <location>
        <begin position="84"/>
        <end position="554"/>
    </location>
</feature>
<keyword evidence="6 9" id="KW-1133">Transmembrane helix</keyword>
<evidence type="ECO:0000256" key="4">
    <source>
        <dbReference type="ARBA" id="ARBA00022692"/>
    </source>
</evidence>
<proteinExistence type="predicted"/>
<evidence type="ECO:0000256" key="1">
    <source>
        <dbReference type="ARBA" id="ARBA00004651"/>
    </source>
</evidence>
<name>A0A0D2I3P1_9EURO</name>
<sequence length="594" mass="65061">MDMEIDRKSWSPESSSGPSAYEGDMSNVRRTFTRRMTESFKRDPNASVTRWASFSAADSKHYDAEAAAQATALSPLLRRLKGRHLQMIAIGGSIGTGLFVGSGKALAYGGPASVVLAFTLTGVMMYCTVQALGELAVLFPVAGSFAAYSTRFLDPAWGFAMGWNYAMQWLVVLPLEIVAASITVDFWVQNITLNAAWVSIFLVLIIVINFFGVKGYGEAEFVFSIVKVAAVIGYILLGVLINIMGGVNRAGQPDGSYMGFRLWHTPGAFHNGFKGLCSTFVTAAFAFAGTELVGLAAAETENPRKALPSAIKQVFWRITLFYIVSLLLVGTLVPYDDPRLLNGENSADAKASPFVISIQNAGIEVLPSVMNVVIMISVLSVGNSSIYGSSRTLAALAEQRQAPAFLAYIDRKGRPLYAIIIASVLGLLAFLAASNKQQDAFNWMLALSGLSSIFTWSSICFAHIRFRNAWAIQGHGLDELAFRSPVGVVGSWVGLIFNILVLVAQFWTGFSPVGWSDMSTSDLVINFFQAYLAAPVVILMYIGYKIWKKTEILKARDMDLFTGKREMNIKSLVAEEKADRVNWPTWKKWYKFFC</sequence>
<feature type="transmembrane region" description="Helical" evidence="9">
    <location>
        <begin position="527"/>
        <end position="547"/>
    </location>
</feature>
<dbReference type="Pfam" id="PF00324">
    <property type="entry name" value="AA_permease"/>
    <property type="match status" value="1"/>
</dbReference>
<evidence type="ECO:0000256" key="6">
    <source>
        <dbReference type="ARBA" id="ARBA00022989"/>
    </source>
</evidence>
<protein>
    <recommendedName>
        <fullName evidence="10">Amino acid permease/ SLC12A domain-containing protein</fullName>
    </recommendedName>
</protein>
<dbReference type="InterPro" id="IPR004762">
    <property type="entry name" value="Amino_acid_permease_fungi"/>
</dbReference>
<dbReference type="Gene3D" id="1.20.1740.10">
    <property type="entry name" value="Amino acid/polyamine transporter I"/>
    <property type="match status" value="1"/>
</dbReference>
<evidence type="ECO:0000256" key="8">
    <source>
        <dbReference type="SAM" id="MobiDB-lite"/>
    </source>
</evidence>
<evidence type="ECO:0000256" key="2">
    <source>
        <dbReference type="ARBA" id="ARBA00022448"/>
    </source>
</evidence>
<keyword evidence="12" id="KW-1185">Reference proteome</keyword>
<dbReference type="PIRSF" id="PIRSF006060">
    <property type="entry name" value="AA_transporter"/>
    <property type="match status" value="1"/>
</dbReference>
<dbReference type="Proteomes" id="UP000053617">
    <property type="component" value="Unassembled WGS sequence"/>
</dbReference>
<feature type="transmembrane region" description="Helical" evidence="9">
    <location>
        <begin position="85"/>
        <end position="102"/>
    </location>
</feature>
<accession>A0A0D2I3P1</accession>
<evidence type="ECO:0000313" key="11">
    <source>
        <dbReference type="EMBL" id="KIX00404.1"/>
    </source>
</evidence>
<feature type="transmembrane region" description="Helical" evidence="9">
    <location>
        <begin position="221"/>
        <end position="243"/>
    </location>
</feature>
<dbReference type="GO" id="GO:0005886">
    <property type="term" value="C:plasma membrane"/>
    <property type="evidence" value="ECO:0007669"/>
    <property type="project" value="UniProtKB-SubCell"/>
</dbReference>
<evidence type="ECO:0000256" key="5">
    <source>
        <dbReference type="ARBA" id="ARBA00022970"/>
    </source>
</evidence>
<dbReference type="HOGENOM" id="CLU_007946_12_0_1"/>
<dbReference type="InterPro" id="IPR004840">
    <property type="entry name" value="Amino_acid_permease_CS"/>
</dbReference>
<keyword evidence="2" id="KW-0813">Transport</keyword>
<dbReference type="AlphaFoldDB" id="A0A0D2I3P1"/>
<dbReference type="STRING" id="1442369.A0A0D2I3P1"/>
<dbReference type="PANTHER" id="PTHR43341">
    <property type="entry name" value="AMINO ACID PERMEASE"/>
    <property type="match status" value="1"/>
</dbReference>
<evidence type="ECO:0000313" key="12">
    <source>
        <dbReference type="Proteomes" id="UP000053617"/>
    </source>
</evidence>
<dbReference type="InterPro" id="IPR004841">
    <property type="entry name" value="AA-permease/SLC12A_dom"/>
</dbReference>
<feature type="transmembrane region" description="Helical" evidence="9">
    <location>
        <begin position="440"/>
        <end position="464"/>
    </location>
</feature>
<dbReference type="PROSITE" id="PS00218">
    <property type="entry name" value="AMINO_ACID_PERMEASE_1"/>
    <property type="match status" value="1"/>
</dbReference>
<dbReference type="FunFam" id="1.20.1740.10:FF:000017">
    <property type="entry name" value="Amino acid permease"/>
    <property type="match status" value="1"/>
</dbReference>
<feature type="region of interest" description="Disordered" evidence="8">
    <location>
        <begin position="1"/>
        <end position="28"/>
    </location>
</feature>
<dbReference type="NCBIfam" id="TIGR00913">
    <property type="entry name" value="2A0310"/>
    <property type="match status" value="1"/>
</dbReference>
<feature type="transmembrane region" description="Helical" evidence="9">
    <location>
        <begin position="355"/>
        <end position="381"/>
    </location>
</feature>
<gene>
    <name evidence="11" type="ORF">Z518_10543</name>
</gene>
<keyword evidence="7 9" id="KW-0472">Membrane</keyword>